<dbReference type="GO" id="GO:0017061">
    <property type="term" value="F:S-methyl-5-thioadenosine phosphorylase activity"/>
    <property type="evidence" value="ECO:0007669"/>
    <property type="project" value="InterPro"/>
</dbReference>
<reference evidence="4" key="1">
    <citation type="journal article" date="2021" name="PeerJ">
        <title>Extensive microbial diversity within the chicken gut microbiome revealed by metagenomics and culture.</title>
        <authorList>
            <person name="Gilroy R."/>
            <person name="Ravi A."/>
            <person name="Getino M."/>
            <person name="Pursley I."/>
            <person name="Horton D.L."/>
            <person name="Alikhan N.F."/>
            <person name="Baker D."/>
            <person name="Gharbi K."/>
            <person name="Hall N."/>
            <person name="Watson M."/>
            <person name="Adriaenssens E.M."/>
            <person name="Foster-Nyarko E."/>
            <person name="Jarju S."/>
            <person name="Secka A."/>
            <person name="Antonio M."/>
            <person name="Oren A."/>
            <person name="Chaudhuri R.R."/>
            <person name="La Ragione R."/>
            <person name="Hildebrand F."/>
            <person name="Pallen M.J."/>
        </authorList>
    </citation>
    <scope>NUCLEOTIDE SEQUENCE</scope>
    <source>
        <strain evidence="4">Gambia11-129</strain>
    </source>
</reference>
<evidence type="ECO:0000256" key="2">
    <source>
        <dbReference type="ARBA" id="ARBA00022679"/>
    </source>
</evidence>
<evidence type="ECO:0000256" key="1">
    <source>
        <dbReference type="ARBA" id="ARBA00022676"/>
    </source>
</evidence>
<dbReference type="Gene3D" id="3.40.50.1580">
    <property type="entry name" value="Nucleoside phosphorylase domain"/>
    <property type="match status" value="1"/>
</dbReference>
<dbReference type="GO" id="GO:0019509">
    <property type="term" value="P:L-methionine salvage from methylthioadenosine"/>
    <property type="evidence" value="ECO:0007669"/>
    <property type="project" value="TreeGrafter"/>
</dbReference>
<protein>
    <submittedName>
        <fullName evidence="4">MTAP family purine nucleoside phosphorylase</fullName>
    </submittedName>
</protein>
<dbReference type="SUPFAM" id="SSF53167">
    <property type="entry name" value="Purine and uridine phosphorylases"/>
    <property type="match status" value="1"/>
</dbReference>
<keyword evidence="1" id="KW-0328">Glycosyltransferase</keyword>
<dbReference type="InterPro" id="IPR010044">
    <property type="entry name" value="MTAP"/>
</dbReference>
<dbReference type="InterPro" id="IPR000845">
    <property type="entry name" value="Nucleoside_phosphorylase_d"/>
</dbReference>
<dbReference type="AlphaFoldDB" id="A0A9D1PVG8"/>
<comment type="caution">
    <text evidence="4">The sequence shown here is derived from an EMBL/GenBank/DDBJ whole genome shotgun (WGS) entry which is preliminary data.</text>
</comment>
<dbReference type="Pfam" id="PF01048">
    <property type="entry name" value="PNP_UDP_1"/>
    <property type="match status" value="1"/>
</dbReference>
<dbReference type="Proteomes" id="UP000823936">
    <property type="component" value="Unassembled WGS sequence"/>
</dbReference>
<dbReference type="PANTHER" id="PTHR42679:SF2">
    <property type="entry name" value="S-METHYL-5'-THIOADENOSINE PHOSPHORYLASE"/>
    <property type="match status" value="1"/>
</dbReference>
<accession>A0A9D1PVG8</accession>
<feature type="domain" description="Nucleoside phosphorylase" evidence="3">
    <location>
        <begin position="35"/>
        <end position="226"/>
    </location>
</feature>
<evidence type="ECO:0000313" key="4">
    <source>
        <dbReference type="EMBL" id="HIV99322.1"/>
    </source>
</evidence>
<gene>
    <name evidence="4" type="ORF">IAB12_06065</name>
</gene>
<proteinExistence type="predicted"/>
<dbReference type="CDD" id="cd09010">
    <property type="entry name" value="MTAP_SsMTAPII_like_MTIP"/>
    <property type="match status" value="1"/>
</dbReference>
<name>A0A9D1PVG8_9SPIO</name>
<dbReference type="EMBL" id="DXHU01000023">
    <property type="protein sequence ID" value="HIV99322.1"/>
    <property type="molecule type" value="Genomic_DNA"/>
</dbReference>
<dbReference type="InterPro" id="IPR035994">
    <property type="entry name" value="Nucleoside_phosphorylase_sf"/>
</dbReference>
<dbReference type="GO" id="GO:0009116">
    <property type="term" value="P:nucleoside metabolic process"/>
    <property type="evidence" value="ECO:0007669"/>
    <property type="project" value="InterPro"/>
</dbReference>
<dbReference type="GO" id="GO:0005829">
    <property type="term" value="C:cytosol"/>
    <property type="evidence" value="ECO:0007669"/>
    <property type="project" value="TreeGrafter"/>
</dbReference>
<evidence type="ECO:0000313" key="5">
    <source>
        <dbReference type="Proteomes" id="UP000823936"/>
    </source>
</evidence>
<sequence>MSKAIILGSAVEDLFAGDEKIVAENRYGSVEMAKRGDTYYIFRHKKGHAELPHQVNYKANVYELKELGVSKVVTTYAVGSVSEKLLPTHIGLVGDFIDFSFMARDYTFFDEDKSLMRHVDMTDIFDFNMSMKALESASRLNITLTPNLVYAVTNGPRFETKAEIKALSRLGSDVVGMTLSPEIPLIKELEIPVLSLCFSINWAAGLDEEGLSFVEHESMVKICADVLEIAENVLED</sequence>
<reference evidence="4" key="2">
    <citation type="submission" date="2021-04" db="EMBL/GenBank/DDBJ databases">
        <authorList>
            <person name="Gilroy R."/>
        </authorList>
    </citation>
    <scope>NUCLEOTIDE SEQUENCE</scope>
    <source>
        <strain evidence="4">Gambia11-129</strain>
    </source>
</reference>
<dbReference type="PANTHER" id="PTHR42679">
    <property type="entry name" value="S-METHYL-5'-THIOADENOSINE PHOSPHORYLASE"/>
    <property type="match status" value="1"/>
</dbReference>
<evidence type="ECO:0000259" key="3">
    <source>
        <dbReference type="Pfam" id="PF01048"/>
    </source>
</evidence>
<organism evidence="4 5">
    <name type="scientific">Candidatus Ornithospirochaeta avicola</name>
    <dbReference type="NCBI Taxonomy" id="2840896"/>
    <lineage>
        <taxon>Bacteria</taxon>
        <taxon>Pseudomonadati</taxon>
        <taxon>Spirochaetota</taxon>
        <taxon>Spirochaetia</taxon>
        <taxon>Spirochaetales</taxon>
        <taxon>Spirochaetaceae</taxon>
        <taxon>Spirochaetaceae incertae sedis</taxon>
        <taxon>Candidatus Ornithospirochaeta</taxon>
    </lineage>
</organism>
<keyword evidence="2" id="KW-0808">Transferase</keyword>